<proteinExistence type="predicted"/>
<keyword evidence="1" id="KW-1133">Transmembrane helix</keyword>
<dbReference type="Proteomes" id="UP001222118">
    <property type="component" value="Chromosome"/>
</dbReference>
<name>A0ABY7Z152_9HYPH</name>
<dbReference type="EMBL" id="CP118247">
    <property type="protein sequence ID" value="WDR07368.1"/>
    <property type="molecule type" value="Genomic_DNA"/>
</dbReference>
<keyword evidence="1" id="KW-0472">Membrane</keyword>
<organism evidence="2 3">
    <name type="scientific">Devosia rhodophyticola</name>
    <dbReference type="NCBI Taxonomy" id="3026423"/>
    <lineage>
        <taxon>Bacteria</taxon>
        <taxon>Pseudomonadati</taxon>
        <taxon>Pseudomonadota</taxon>
        <taxon>Alphaproteobacteria</taxon>
        <taxon>Hyphomicrobiales</taxon>
        <taxon>Devosiaceae</taxon>
        <taxon>Devosia</taxon>
    </lineage>
</organism>
<sequence length="117" mass="13125">MTIFAIYESRPDNRAAPVAVAEKFSWLAFLLPPVFAVVHGLWLELLVYLVKVAALIWLSNFIGADTAILLYPVLALWIGLSAPAMRRARLARKGWNHRADRIAAGPDIATLAWMERR</sequence>
<keyword evidence="3" id="KW-1185">Reference proteome</keyword>
<evidence type="ECO:0000313" key="2">
    <source>
        <dbReference type="EMBL" id="WDR07368.1"/>
    </source>
</evidence>
<dbReference type="Pfam" id="PF10947">
    <property type="entry name" value="DUF2628"/>
    <property type="match status" value="1"/>
</dbReference>
<reference evidence="2 3" key="1">
    <citation type="submission" date="2023-02" db="EMBL/GenBank/DDBJ databases">
        <title>Devosia chondri sp. nov., isolated from the phycosphere of marine algae.</title>
        <authorList>
            <person name="Kim J.M."/>
            <person name="Lee J.K."/>
            <person name="Choi B.J."/>
            <person name="Bayburt H."/>
            <person name="Jeon C.O."/>
        </authorList>
    </citation>
    <scope>NUCLEOTIDE SEQUENCE [LARGE SCALE GENOMIC DNA]</scope>
    <source>
        <strain evidence="2 3">G2-5</strain>
    </source>
</reference>
<protein>
    <submittedName>
        <fullName evidence="2">DUF2628 domain-containing protein</fullName>
    </submittedName>
</protein>
<accession>A0ABY7Z152</accession>
<dbReference type="InterPro" id="IPR024399">
    <property type="entry name" value="DUF2628"/>
</dbReference>
<evidence type="ECO:0000313" key="3">
    <source>
        <dbReference type="Proteomes" id="UP001222118"/>
    </source>
</evidence>
<feature type="transmembrane region" description="Helical" evidence="1">
    <location>
        <begin position="24"/>
        <end position="42"/>
    </location>
</feature>
<gene>
    <name evidence="2" type="ORF">PSQ90_08100</name>
</gene>
<evidence type="ECO:0000256" key="1">
    <source>
        <dbReference type="SAM" id="Phobius"/>
    </source>
</evidence>
<dbReference type="RefSeq" id="WP_282212881.1">
    <property type="nucleotide sequence ID" value="NZ_CP118247.1"/>
</dbReference>
<feature type="transmembrane region" description="Helical" evidence="1">
    <location>
        <begin position="54"/>
        <end position="80"/>
    </location>
</feature>
<keyword evidence="1" id="KW-0812">Transmembrane</keyword>